<dbReference type="InterPro" id="IPR043519">
    <property type="entry name" value="NT_sf"/>
</dbReference>
<dbReference type="CDD" id="cd00077">
    <property type="entry name" value="HDc"/>
    <property type="match status" value="1"/>
</dbReference>
<keyword evidence="4" id="KW-0547">Nucleotide-binding</keyword>
<dbReference type="SUPFAM" id="SSF81301">
    <property type="entry name" value="Nucleotidyltransferase"/>
    <property type="match status" value="1"/>
</dbReference>
<dbReference type="CDD" id="cd05399">
    <property type="entry name" value="NT_Rel-Spo_like"/>
    <property type="match status" value="1"/>
</dbReference>
<dbReference type="Gene3D" id="1.10.3210.10">
    <property type="entry name" value="Hypothetical protein af1432"/>
    <property type="match status" value="1"/>
</dbReference>
<evidence type="ECO:0000256" key="4">
    <source>
        <dbReference type="ARBA" id="ARBA00023134"/>
    </source>
</evidence>
<reference evidence="7 8" key="1">
    <citation type="journal article" date="2020" name="Nat. Food">
        <title>A phased Vanilla planifolia genome enables genetic improvement of flavour and production.</title>
        <authorList>
            <person name="Hasing T."/>
            <person name="Tang H."/>
            <person name="Brym M."/>
            <person name="Khazi F."/>
            <person name="Huang T."/>
            <person name="Chambers A.H."/>
        </authorList>
    </citation>
    <scope>NUCLEOTIDE SEQUENCE [LARGE SCALE GENOMIC DNA]</scope>
    <source>
        <tissue evidence="7">Leaf</tissue>
    </source>
</reference>
<dbReference type="PROSITE" id="PS51831">
    <property type="entry name" value="HD"/>
    <property type="match status" value="1"/>
</dbReference>
<dbReference type="GO" id="GO:0008728">
    <property type="term" value="F:GTP diphosphokinase activity"/>
    <property type="evidence" value="ECO:0007669"/>
    <property type="project" value="UniProtKB-EC"/>
</dbReference>
<dbReference type="OrthoDB" id="21270at2759"/>
<evidence type="ECO:0000313" key="7">
    <source>
        <dbReference type="EMBL" id="KAG0496627.1"/>
    </source>
</evidence>
<dbReference type="Proteomes" id="UP000636800">
    <property type="component" value="Chromosome 1"/>
</dbReference>
<evidence type="ECO:0000259" key="6">
    <source>
        <dbReference type="PROSITE" id="PS51831"/>
    </source>
</evidence>
<keyword evidence="5" id="KW-0175">Coiled coil</keyword>
<dbReference type="Gene3D" id="3.30.460.10">
    <property type="entry name" value="Beta Polymerase, domain 2"/>
    <property type="match status" value="1"/>
</dbReference>
<dbReference type="Pfam" id="PF04607">
    <property type="entry name" value="RelA_SpoT"/>
    <property type="match status" value="1"/>
</dbReference>
<name>A0A835VF85_VANPL</name>
<dbReference type="GO" id="GO:0015969">
    <property type="term" value="P:guanosine tetraphosphate metabolic process"/>
    <property type="evidence" value="ECO:0007669"/>
    <property type="project" value="InterPro"/>
</dbReference>
<dbReference type="PANTHER" id="PTHR43061:SF1">
    <property type="entry name" value="GTP DIPHOSPHOKINASE RSH1, CHLOROPLASTIC-RELATED"/>
    <property type="match status" value="1"/>
</dbReference>
<evidence type="ECO:0000256" key="3">
    <source>
        <dbReference type="ARBA" id="ARBA00023016"/>
    </source>
</evidence>
<evidence type="ECO:0000256" key="5">
    <source>
        <dbReference type="SAM" id="Coils"/>
    </source>
</evidence>
<dbReference type="SUPFAM" id="SSF109604">
    <property type="entry name" value="HD-domain/PDEase-like"/>
    <property type="match status" value="1"/>
</dbReference>
<dbReference type="FunFam" id="1.10.3210.10:FF:000001">
    <property type="entry name" value="GTP pyrophosphokinase RelA"/>
    <property type="match status" value="1"/>
</dbReference>
<keyword evidence="3" id="KW-0346">Stress response</keyword>
<evidence type="ECO:0000256" key="1">
    <source>
        <dbReference type="ARBA" id="ARBA00007476"/>
    </source>
</evidence>
<organism evidence="7 8">
    <name type="scientific">Vanilla planifolia</name>
    <name type="common">Vanilla</name>
    <dbReference type="NCBI Taxonomy" id="51239"/>
    <lineage>
        <taxon>Eukaryota</taxon>
        <taxon>Viridiplantae</taxon>
        <taxon>Streptophyta</taxon>
        <taxon>Embryophyta</taxon>
        <taxon>Tracheophyta</taxon>
        <taxon>Spermatophyta</taxon>
        <taxon>Magnoliopsida</taxon>
        <taxon>Liliopsida</taxon>
        <taxon>Asparagales</taxon>
        <taxon>Orchidaceae</taxon>
        <taxon>Vanilloideae</taxon>
        <taxon>Vanilleae</taxon>
        <taxon>Vanilla</taxon>
    </lineage>
</organism>
<keyword evidence="8" id="KW-1185">Reference proteome</keyword>
<feature type="coiled-coil region" evidence="5">
    <location>
        <begin position="452"/>
        <end position="479"/>
    </location>
</feature>
<protein>
    <recommendedName>
        <fullName evidence="2">GTP diphosphokinase</fullName>
        <ecNumber evidence="2">2.7.6.5</ecNumber>
    </recommendedName>
</protein>
<feature type="domain" description="HD" evidence="6">
    <location>
        <begin position="290"/>
        <end position="397"/>
    </location>
</feature>
<dbReference type="EMBL" id="JADCNL010000001">
    <property type="protein sequence ID" value="KAG0496627.1"/>
    <property type="molecule type" value="Genomic_DNA"/>
</dbReference>
<dbReference type="PANTHER" id="PTHR43061">
    <property type="entry name" value="GTP DIPHOSPHOKINASE RSH1, CHLOROPLASTIC-RELATED"/>
    <property type="match status" value="1"/>
</dbReference>
<dbReference type="GO" id="GO:0005525">
    <property type="term" value="F:GTP binding"/>
    <property type="evidence" value="ECO:0007669"/>
    <property type="project" value="UniProtKB-KW"/>
</dbReference>
<dbReference type="InterPro" id="IPR007685">
    <property type="entry name" value="RelA_SpoT"/>
</dbReference>
<comment type="similarity">
    <text evidence="1">Belongs to the RelA/SpoT family.</text>
</comment>
<accession>A0A835VF85</accession>
<proteinExistence type="inferred from homology"/>
<dbReference type="SMART" id="SM00954">
    <property type="entry name" value="RelA_SpoT"/>
    <property type="match status" value="1"/>
</dbReference>
<gene>
    <name evidence="7" type="ORF">HPP92_001318</name>
</gene>
<keyword evidence="4" id="KW-0342">GTP-binding</keyword>
<comment type="caution">
    <text evidence="7">The sequence shown here is derived from an EMBL/GenBank/DDBJ whole genome shotgun (WGS) entry which is preliminary data.</text>
</comment>
<evidence type="ECO:0000256" key="2">
    <source>
        <dbReference type="ARBA" id="ARBA00013251"/>
    </source>
</evidence>
<dbReference type="InterPro" id="IPR003607">
    <property type="entry name" value="HD/PDEase_dom"/>
</dbReference>
<dbReference type="InterPro" id="IPR006674">
    <property type="entry name" value="HD_domain"/>
</dbReference>
<dbReference type="AlphaFoldDB" id="A0A835VF85"/>
<dbReference type="Pfam" id="PF13328">
    <property type="entry name" value="HD_4"/>
    <property type="match status" value="1"/>
</dbReference>
<dbReference type="EC" id="2.7.6.5" evidence="2"/>
<evidence type="ECO:0000313" key="8">
    <source>
        <dbReference type="Proteomes" id="UP000636800"/>
    </source>
</evidence>
<dbReference type="SMART" id="SM00471">
    <property type="entry name" value="HDc"/>
    <property type="match status" value="1"/>
</dbReference>
<sequence length="601" mass="68329">MARKEASIWTPADEMHSLLRQLPPANGLFISRQKPGCPASDSTAPTLAATSRDAPFLLADAIRSYGDENSCCLGGLDPWRGSAEGFMVWGILSRRANQRNRIGSGKRRRFLESAVTQMASAPSMTVPVECVSLCALSKVESGGKYECSVQSCAWKAPRVLTGSLASTPLPQCSNHQSLQPSRRACSGRLKSVNWRRGDLTSRKMIYREKFDFLTYQKHIRSLETYASGRTWRLPYSLSESSCEVSLESLWEDLKPVISYLAPEELKLVHDALKLAFEAHNGQKRRSGDPFIIHPVEVARILGELELDWESVAAGLLHDTVEDTNLVTFERIENEFGFVVRRIVEGETKLSKLRKLQCNVADVSVRDVQSDDLRRMFLAMTEEVRVIIVKLADRLHNMRTLSHMPNHKQASIALETLQVFAPLAKLLGMYQIKSELECLSFMYIYPHDFCELNRRVQDLSKEHEKELEEAKKMLLQKLEKDQFLHLMRAKIEMRSACKELYTIYKQILKAKRSIKEVNQISQLCIIIKSKAHIGVNPLCSVQQICYHVLSLVHGIWTPIPRSMKDYIATPKPNGYQCLHTTVIPFLYESMFRLEVQNWAGKN</sequence>